<dbReference type="InterPro" id="IPR010541">
    <property type="entry name" value="Prp3_C"/>
</dbReference>
<dbReference type="Pfam" id="PF06544">
    <property type="entry name" value="Prp3_C"/>
    <property type="match status" value="1"/>
</dbReference>
<sequence length="293" mass="33029">MERQLEELNLLKHSLLNGEKLLFTDNADTWNSLLESHSDLSFSGNSPSQASKTDDLSPAKFRITAQGSPIQFEVTIPCEYNGSELSVDLSQCVSVRGDQISRTAQERWQNIVVECAAELSGSEYPIYELISVHLLPRLHEEISSDESEALAIRDSENDVVTSGRSHEDSSSYHALLTSHHLVSPTKRRNMQHWSSQLSISGFAKVGYPGVIYCQGDREQVEEFVANIRAMQWLALKLRFMEPIPENEVPKKQEKRRWVEFEKVGEVVEEMRQLGREAYITEMGIGSTGNAATK</sequence>
<organism evidence="3 4">
    <name type="scientific">Cerrena zonata</name>
    <dbReference type="NCBI Taxonomy" id="2478898"/>
    <lineage>
        <taxon>Eukaryota</taxon>
        <taxon>Fungi</taxon>
        <taxon>Dikarya</taxon>
        <taxon>Basidiomycota</taxon>
        <taxon>Agaricomycotina</taxon>
        <taxon>Agaricomycetes</taxon>
        <taxon>Polyporales</taxon>
        <taxon>Cerrenaceae</taxon>
        <taxon>Cerrena</taxon>
    </lineage>
</organism>
<keyword evidence="4" id="KW-1185">Reference proteome</keyword>
<feature type="domain" description="Small nuclear ribonucleoprotein Prp3 C-terminal" evidence="2">
    <location>
        <begin position="176"/>
        <end position="236"/>
    </location>
</feature>
<dbReference type="InterPro" id="IPR017359">
    <property type="entry name" value="Phi-like"/>
</dbReference>
<feature type="region of interest" description="Disordered" evidence="1">
    <location>
        <begin position="147"/>
        <end position="166"/>
    </location>
</feature>
<name>A0AAW0GVC1_9APHY</name>
<evidence type="ECO:0000256" key="1">
    <source>
        <dbReference type="SAM" id="MobiDB-lite"/>
    </source>
</evidence>
<reference evidence="3 4" key="1">
    <citation type="submission" date="2022-09" db="EMBL/GenBank/DDBJ databases">
        <authorList>
            <person name="Palmer J.M."/>
        </authorList>
    </citation>
    <scope>NUCLEOTIDE SEQUENCE [LARGE SCALE GENOMIC DNA]</scope>
    <source>
        <strain evidence="3 4">DSM 7382</strain>
    </source>
</reference>
<dbReference type="CDD" id="cd24163">
    <property type="entry name" value="RWDD2_C"/>
    <property type="match status" value="1"/>
</dbReference>
<proteinExistence type="predicted"/>
<accession>A0AAW0GVC1</accession>
<dbReference type="InterPro" id="IPR059181">
    <property type="entry name" value="RWDD2A-B_C"/>
</dbReference>
<protein>
    <recommendedName>
        <fullName evidence="2">Small nuclear ribonucleoprotein Prp3 C-terminal domain-containing protein</fullName>
    </recommendedName>
</protein>
<dbReference type="PANTHER" id="PTHR15955:SF8">
    <property type="entry name" value="RWD DOMAIN-CONTAINING PROTEIN 2B-RELATED"/>
    <property type="match status" value="1"/>
</dbReference>
<dbReference type="Proteomes" id="UP001385951">
    <property type="component" value="Unassembled WGS sequence"/>
</dbReference>
<comment type="caution">
    <text evidence="3">The sequence shown here is derived from an EMBL/GenBank/DDBJ whole genome shotgun (WGS) entry which is preliminary data.</text>
</comment>
<dbReference type="AlphaFoldDB" id="A0AAW0GVC1"/>
<dbReference type="EMBL" id="JASBNA010000002">
    <property type="protein sequence ID" value="KAK7695149.1"/>
    <property type="molecule type" value="Genomic_DNA"/>
</dbReference>
<evidence type="ECO:0000313" key="4">
    <source>
        <dbReference type="Proteomes" id="UP001385951"/>
    </source>
</evidence>
<evidence type="ECO:0000259" key="2">
    <source>
        <dbReference type="Pfam" id="PF06544"/>
    </source>
</evidence>
<dbReference type="PANTHER" id="PTHR15955">
    <property type="entry name" value="RWD DOMAIN CONTAINING PROTEIN 2"/>
    <property type="match status" value="1"/>
</dbReference>
<gene>
    <name evidence="3" type="ORF">QCA50_002339</name>
</gene>
<evidence type="ECO:0000313" key="3">
    <source>
        <dbReference type="EMBL" id="KAK7695149.1"/>
    </source>
</evidence>